<keyword evidence="2" id="KW-1185">Reference proteome</keyword>
<protein>
    <submittedName>
        <fullName evidence="1">Uncharacterized protein</fullName>
    </submittedName>
</protein>
<name>A0A392ULN6_9FABA</name>
<proteinExistence type="predicted"/>
<dbReference type="EMBL" id="LXQA010846716">
    <property type="protein sequence ID" value="MCI73798.1"/>
    <property type="molecule type" value="Genomic_DNA"/>
</dbReference>
<organism evidence="1 2">
    <name type="scientific">Trifolium medium</name>
    <dbReference type="NCBI Taxonomy" id="97028"/>
    <lineage>
        <taxon>Eukaryota</taxon>
        <taxon>Viridiplantae</taxon>
        <taxon>Streptophyta</taxon>
        <taxon>Embryophyta</taxon>
        <taxon>Tracheophyta</taxon>
        <taxon>Spermatophyta</taxon>
        <taxon>Magnoliopsida</taxon>
        <taxon>eudicotyledons</taxon>
        <taxon>Gunneridae</taxon>
        <taxon>Pentapetalae</taxon>
        <taxon>rosids</taxon>
        <taxon>fabids</taxon>
        <taxon>Fabales</taxon>
        <taxon>Fabaceae</taxon>
        <taxon>Papilionoideae</taxon>
        <taxon>50 kb inversion clade</taxon>
        <taxon>NPAAA clade</taxon>
        <taxon>Hologalegina</taxon>
        <taxon>IRL clade</taxon>
        <taxon>Trifolieae</taxon>
        <taxon>Trifolium</taxon>
    </lineage>
</organism>
<comment type="caution">
    <text evidence="1">The sequence shown here is derived from an EMBL/GenBank/DDBJ whole genome shotgun (WGS) entry which is preliminary data.</text>
</comment>
<dbReference type="Proteomes" id="UP000265520">
    <property type="component" value="Unassembled WGS sequence"/>
</dbReference>
<accession>A0A392ULN6</accession>
<evidence type="ECO:0000313" key="1">
    <source>
        <dbReference type="EMBL" id="MCI73798.1"/>
    </source>
</evidence>
<reference evidence="1 2" key="1">
    <citation type="journal article" date="2018" name="Front. Plant Sci.">
        <title>Red Clover (Trifolium pratense) and Zigzag Clover (T. medium) - A Picture of Genomic Similarities and Differences.</title>
        <authorList>
            <person name="Dluhosova J."/>
            <person name="Istvanek J."/>
            <person name="Nedelnik J."/>
            <person name="Repkova J."/>
        </authorList>
    </citation>
    <scope>NUCLEOTIDE SEQUENCE [LARGE SCALE GENOMIC DNA]</scope>
    <source>
        <strain evidence="2">cv. 10/8</strain>
        <tissue evidence="1">Leaf</tissue>
    </source>
</reference>
<dbReference type="AlphaFoldDB" id="A0A392ULN6"/>
<evidence type="ECO:0000313" key="2">
    <source>
        <dbReference type="Proteomes" id="UP000265520"/>
    </source>
</evidence>
<sequence>MPLTAMLSLRLMPSRTARSKRLVKTAEALYCSAIAKVNGVPTSKCMEGRNTEGRLVMS</sequence>